<sequence length="352" mass="37546">MRMAAGTALCLAASFALDLSIPVIAPVFAVFLLATQSRPLSFRAGLMLALIVMLTTSTGLLLVPLLRHYAFAGVMLVGLLLVLAFRYGMRGGNNLVATFLVAGVTMISAAGVADFQVAVTVVGALVKGLLLAVLVAALTHWLLPEAPGARPQPAARVMSAEDAMRIALRAALVVMPAYLLAMTDPASFMPIIMKSVSLGRQSCTATARTAARELIGSTLLGGLLAIAFWFALRLFAHLWMFFLWMLLLGLLIGRRLYGLDPTRHSPGFWVNSLVTMIILLGQSVQDSAAGKDVYTAFAVRMGLFIAVTLYAWAMLMIFDGPLDRAPPAASDGERDAGHLRSRAGRFGDGRAR</sequence>
<keyword evidence="4" id="KW-1185">Reference proteome</keyword>
<reference evidence="3" key="1">
    <citation type="submission" date="2016-01" db="EMBL/GenBank/DDBJ databases">
        <authorList>
            <person name="Peeters C."/>
        </authorList>
    </citation>
    <scope>NUCLEOTIDE SEQUENCE [LARGE SCALE GENOMIC DNA]</scope>
    <source>
        <strain evidence="3">LMG 29326</strain>
    </source>
</reference>
<feature type="transmembrane region" description="Helical" evidence="2">
    <location>
        <begin position="70"/>
        <end position="89"/>
    </location>
</feature>
<evidence type="ECO:0000313" key="4">
    <source>
        <dbReference type="Proteomes" id="UP000054978"/>
    </source>
</evidence>
<dbReference type="AlphaFoldDB" id="A0A157ZR84"/>
<keyword evidence="2" id="KW-0472">Membrane</keyword>
<feature type="transmembrane region" description="Helical" evidence="2">
    <location>
        <begin position="95"/>
        <end position="113"/>
    </location>
</feature>
<feature type="transmembrane region" description="Helical" evidence="2">
    <location>
        <begin position="166"/>
        <end position="193"/>
    </location>
</feature>
<feature type="transmembrane region" description="Helical" evidence="2">
    <location>
        <begin position="268"/>
        <end position="285"/>
    </location>
</feature>
<feature type="region of interest" description="Disordered" evidence="1">
    <location>
        <begin position="328"/>
        <end position="352"/>
    </location>
</feature>
<feature type="transmembrane region" description="Helical" evidence="2">
    <location>
        <begin position="125"/>
        <end position="143"/>
    </location>
</feature>
<dbReference type="Proteomes" id="UP000054978">
    <property type="component" value="Unassembled WGS sequence"/>
</dbReference>
<organism evidence="3 4">
    <name type="scientific">Caballeronia ptereochthonis</name>
    <dbReference type="NCBI Taxonomy" id="1777144"/>
    <lineage>
        <taxon>Bacteria</taxon>
        <taxon>Pseudomonadati</taxon>
        <taxon>Pseudomonadota</taxon>
        <taxon>Betaproteobacteria</taxon>
        <taxon>Burkholderiales</taxon>
        <taxon>Burkholderiaceae</taxon>
        <taxon>Caballeronia</taxon>
    </lineage>
</organism>
<protein>
    <recommendedName>
        <fullName evidence="5">DUF2955 domain-containing protein</fullName>
    </recommendedName>
</protein>
<dbReference type="InterPro" id="IPR022604">
    <property type="entry name" value="DUF2955"/>
</dbReference>
<gene>
    <name evidence="3" type="ORF">AWB83_00950</name>
</gene>
<name>A0A157ZR84_9BURK</name>
<evidence type="ECO:0000256" key="1">
    <source>
        <dbReference type="SAM" id="MobiDB-lite"/>
    </source>
</evidence>
<proteinExistence type="predicted"/>
<dbReference type="EMBL" id="FCOB02000003">
    <property type="protein sequence ID" value="SAK48034.1"/>
    <property type="molecule type" value="Genomic_DNA"/>
</dbReference>
<feature type="transmembrane region" description="Helical" evidence="2">
    <location>
        <begin position="238"/>
        <end position="256"/>
    </location>
</feature>
<keyword evidence="2" id="KW-0812">Transmembrane</keyword>
<feature type="transmembrane region" description="Helical" evidence="2">
    <location>
        <begin position="297"/>
        <end position="318"/>
    </location>
</feature>
<evidence type="ECO:0008006" key="5">
    <source>
        <dbReference type="Google" id="ProtNLM"/>
    </source>
</evidence>
<dbReference type="STRING" id="1777144.AWB83_00950"/>
<evidence type="ECO:0000256" key="2">
    <source>
        <dbReference type="SAM" id="Phobius"/>
    </source>
</evidence>
<feature type="transmembrane region" description="Helical" evidence="2">
    <location>
        <begin position="214"/>
        <end position="232"/>
    </location>
</feature>
<keyword evidence="2" id="KW-1133">Transmembrane helix</keyword>
<dbReference type="Pfam" id="PF11168">
    <property type="entry name" value="DUF2955"/>
    <property type="match status" value="1"/>
</dbReference>
<accession>A0A157ZR84</accession>
<comment type="caution">
    <text evidence="3">The sequence shown here is derived from an EMBL/GenBank/DDBJ whole genome shotgun (WGS) entry which is preliminary data.</text>
</comment>
<feature type="transmembrane region" description="Helical" evidence="2">
    <location>
        <begin position="45"/>
        <end position="63"/>
    </location>
</feature>
<evidence type="ECO:0000313" key="3">
    <source>
        <dbReference type="EMBL" id="SAK48034.1"/>
    </source>
</evidence>